<evidence type="ECO:0000256" key="1">
    <source>
        <dbReference type="SAM" id="MobiDB-lite"/>
    </source>
</evidence>
<organism evidence="2 3">
    <name type="scientific">Drechslerella dactyloides</name>
    <name type="common">Nematode-trapping fungus</name>
    <name type="synonym">Arthrobotrys dactyloides</name>
    <dbReference type="NCBI Taxonomy" id="74499"/>
    <lineage>
        <taxon>Eukaryota</taxon>
        <taxon>Fungi</taxon>
        <taxon>Dikarya</taxon>
        <taxon>Ascomycota</taxon>
        <taxon>Pezizomycotina</taxon>
        <taxon>Orbiliomycetes</taxon>
        <taxon>Orbiliales</taxon>
        <taxon>Orbiliaceae</taxon>
        <taxon>Drechslerella</taxon>
    </lineage>
</organism>
<comment type="caution">
    <text evidence="2">The sequence shown here is derived from an EMBL/GenBank/DDBJ whole genome shotgun (WGS) entry which is preliminary data.</text>
</comment>
<reference evidence="2" key="1">
    <citation type="submission" date="2023-01" db="EMBL/GenBank/DDBJ databases">
        <title>The chitinases involved in constricting ring structure development in the nematode-trapping fungus Drechslerella dactyloides.</title>
        <authorList>
            <person name="Wang R."/>
            <person name="Zhang L."/>
            <person name="Tang P."/>
            <person name="Li S."/>
            <person name="Liang L."/>
        </authorList>
    </citation>
    <scope>NUCLEOTIDE SEQUENCE</scope>
    <source>
        <strain evidence="2">YMF1.00031</strain>
    </source>
</reference>
<gene>
    <name evidence="2" type="ORF">Dda_5322</name>
</gene>
<evidence type="ECO:0000313" key="2">
    <source>
        <dbReference type="EMBL" id="KAJ6259684.1"/>
    </source>
</evidence>
<evidence type="ECO:0000313" key="3">
    <source>
        <dbReference type="Proteomes" id="UP001221413"/>
    </source>
</evidence>
<dbReference type="AlphaFoldDB" id="A0AAD6IXB4"/>
<dbReference type="EMBL" id="JAQGDS010000006">
    <property type="protein sequence ID" value="KAJ6259684.1"/>
    <property type="molecule type" value="Genomic_DNA"/>
</dbReference>
<name>A0AAD6IXB4_DREDA</name>
<feature type="region of interest" description="Disordered" evidence="1">
    <location>
        <begin position="50"/>
        <end position="130"/>
    </location>
</feature>
<dbReference type="Proteomes" id="UP001221413">
    <property type="component" value="Unassembled WGS sequence"/>
</dbReference>
<feature type="compositionally biased region" description="Polar residues" evidence="1">
    <location>
        <begin position="76"/>
        <end position="104"/>
    </location>
</feature>
<sequence length="525" mass="59636">MPSSNVSDYNQVAPGQGIAFPIDSPLERFLQWNPFTLGLAARLFMSDDSPTVRQGGQLPALPSSNSSESGHPPTLATVQSNFQDSGYSTGHNIDLASQQGTMNLGSLAPEPQISNPSHQSDQADRTSESGYTGVHSLFKTSYEHFREDFQPDTYGMKDNLFSESGGRDRYHNDYVVPPSADDVKADLTTKPNGSSPTAYLMQEDQTGARIVVDIDGRPISFLKAQKETYYGDLPFPPPLVYTHSGPCPDDTTEHDPTTDAGKARLHKHTITYTELDVDGKQSEIDMNPIHGTQGVPQYSRDLIPAFDMGYYVDILRLPDKPQDMIVYLSSLCSALALTESQWEWIQENLDEATVRNNALDECIFEMIDFLNPDRLRDDDGKIVFAHLPEEPSEEGRLPTLTTMKDWHEEVDRCRRQHRRMSSLAYSHVLNRGKVMAVWYKMREYRDNWANELFSGRHHEDWELEPENYHMLKEYHAFDREMQRLLMTIESDLIKIGRLENTVTALGVNIWKAEDKLDLVMERFES</sequence>
<proteinExistence type="predicted"/>
<protein>
    <submittedName>
        <fullName evidence="2">Uncharacterized protein</fullName>
    </submittedName>
</protein>
<keyword evidence="3" id="KW-1185">Reference proteome</keyword>
<accession>A0AAD6IXB4</accession>